<accession>A0A644TVU6</accession>
<evidence type="ECO:0000313" key="2">
    <source>
        <dbReference type="EMBL" id="MPL71118.1"/>
    </source>
</evidence>
<name>A0A644TVU6_9ZZZZ</name>
<organism evidence="2">
    <name type="scientific">bioreactor metagenome</name>
    <dbReference type="NCBI Taxonomy" id="1076179"/>
    <lineage>
        <taxon>unclassified sequences</taxon>
        <taxon>metagenomes</taxon>
        <taxon>ecological metagenomes</taxon>
    </lineage>
</organism>
<dbReference type="AlphaFoldDB" id="A0A644TVU6"/>
<protein>
    <submittedName>
        <fullName evidence="2">Uncharacterized protein</fullName>
    </submittedName>
</protein>
<proteinExistence type="predicted"/>
<feature type="region of interest" description="Disordered" evidence="1">
    <location>
        <begin position="160"/>
        <end position="180"/>
    </location>
</feature>
<reference evidence="2" key="1">
    <citation type="submission" date="2019-08" db="EMBL/GenBank/DDBJ databases">
        <authorList>
            <person name="Kucharzyk K."/>
            <person name="Murdoch R.W."/>
            <person name="Higgins S."/>
            <person name="Loffler F."/>
        </authorList>
    </citation>
    <scope>NUCLEOTIDE SEQUENCE</scope>
</reference>
<dbReference type="AntiFam" id="ANF00220">
    <property type="entry name" value="Shadow ORF (opposite fdxA)"/>
</dbReference>
<evidence type="ECO:0000256" key="1">
    <source>
        <dbReference type="SAM" id="MobiDB-lite"/>
    </source>
</evidence>
<comment type="caution">
    <text evidence="2">The sequence shown here is derived from an EMBL/GenBank/DDBJ whole genome shotgun (WGS) entry which is preliminary data.</text>
</comment>
<sequence length="239" mass="25047">MLFVIRKRLFLLSDDRPDLGIFAVQLDPALHPRLGVRADRVGGAFGFAHAAIDAFVGVDHQRVLALVEAVHRADLDTVGVLAGDAIVGDDIGHGEPPDRLRFFRFLALPCGSIKSAAAGKTGRGILAAGSGRAFRAFGRRGNAGLAELEEELGRLGRGAAAGAAAEEVQNPHPSGDRKGQNIARADGAARLVGAVAVHPDPALRHQLGGQRAGLHHARVPQPFVEADALRVVGQFRACS</sequence>
<dbReference type="EMBL" id="VSSQ01000057">
    <property type="protein sequence ID" value="MPL71118.1"/>
    <property type="molecule type" value="Genomic_DNA"/>
</dbReference>
<gene>
    <name evidence="2" type="ORF">SDC9_16889</name>
</gene>